<dbReference type="InterPro" id="IPR023210">
    <property type="entry name" value="NADP_OxRdtase_dom"/>
</dbReference>
<name>A0A0G4MD08_VERLO</name>
<keyword evidence="5" id="KW-1185">Reference proteome</keyword>
<dbReference type="AlphaFoldDB" id="A0A0G4MD08"/>
<gene>
    <name evidence="3" type="ORF">BN1708_011570</name>
    <name evidence="4" type="ORF">BN1723_003849</name>
</gene>
<dbReference type="InterPro" id="IPR050523">
    <property type="entry name" value="AKR_Detox_Biosynth"/>
</dbReference>
<dbReference type="InterPro" id="IPR020471">
    <property type="entry name" value="AKR"/>
</dbReference>
<feature type="domain" description="NADP-dependent oxidoreductase" evidence="2">
    <location>
        <begin position="7"/>
        <end position="302"/>
    </location>
</feature>
<evidence type="ECO:0000313" key="5">
    <source>
        <dbReference type="Proteomes" id="UP000044602"/>
    </source>
</evidence>
<proteinExistence type="predicted"/>
<dbReference type="Proteomes" id="UP000045706">
    <property type="component" value="Unassembled WGS sequence"/>
</dbReference>
<dbReference type="EMBL" id="CVQH01006891">
    <property type="protein sequence ID" value="CRK15828.1"/>
    <property type="molecule type" value="Genomic_DNA"/>
</dbReference>
<dbReference type="EMBL" id="CVQI01024446">
    <property type="protein sequence ID" value="CRK32182.1"/>
    <property type="molecule type" value="Genomic_DNA"/>
</dbReference>
<dbReference type="Pfam" id="PF00248">
    <property type="entry name" value="Aldo_ket_red"/>
    <property type="match status" value="1"/>
</dbReference>
<reference evidence="5 6" key="1">
    <citation type="submission" date="2015-05" db="EMBL/GenBank/DDBJ databases">
        <authorList>
            <person name="Fogelqvist Johan"/>
        </authorList>
    </citation>
    <scope>NUCLEOTIDE SEQUENCE [LARGE SCALE GENOMIC DNA]</scope>
    <source>
        <strain evidence="3">VL1</strain>
        <strain evidence="4">VL2</strain>
    </source>
</reference>
<dbReference type="PANTHER" id="PTHR43364:SF4">
    <property type="entry name" value="NAD(P)-LINKED OXIDOREDUCTASE SUPERFAMILY PROTEIN"/>
    <property type="match status" value="1"/>
</dbReference>
<keyword evidence="1" id="KW-0560">Oxidoreductase</keyword>
<dbReference type="STRING" id="100787.A0A0G4MD08"/>
<evidence type="ECO:0000313" key="6">
    <source>
        <dbReference type="Proteomes" id="UP000045706"/>
    </source>
</evidence>
<dbReference type="InterPro" id="IPR036812">
    <property type="entry name" value="NAD(P)_OxRdtase_dom_sf"/>
</dbReference>
<evidence type="ECO:0000313" key="3">
    <source>
        <dbReference type="EMBL" id="CRK15828.1"/>
    </source>
</evidence>
<dbReference type="Gene3D" id="3.20.20.100">
    <property type="entry name" value="NADP-dependent oxidoreductase domain"/>
    <property type="match status" value="1"/>
</dbReference>
<dbReference type="PRINTS" id="PR00069">
    <property type="entry name" value="ALDKETRDTASE"/>
</dbReference>
<dbReference type="InterPro" id="IPR018170">
    <property type="entry name" value="Aldo/ket_reductase_CS"/>
</dbReference>
<evidence type="ECO:0000313" key="4">
    <source>
        <dbReference type="EMBL" id="CRK32182.1"/>
    </source>
</evidence>
<dbReference type="GO" id="GO:0016491">
    <property type="term" value="F:oxidoreductase activity"/>
    <property type="evidence" value="ECO:0007669"/>
    <property type="project" value="UniProtKB-KW"/>
</dbReference>
<protein>
    <recommendedName>
        <fullName evidence="2">NADP-dependent oxidoreductase domain-containing protein</fullName>
    </recommendedName>
</protein>
<organism evidence="4 6">
    <name type="scientific">Verticillium longisporum</name>
    <name type="common">Verticillium dahliae var. longisporum</name>
    <dbReference type="NCBI Taxonomy" id="100787"/>
    <lineage>
        <taxon>Eukaryota</taxon>
        <taxon>Fungi</taxon>
        <taxon>Dikarya</taxon>
        <taxon>Ascomycota</taxon>
        <taxon>Pezizomycotina</taxon>
        <taxon>Sordariomycetes</taxon>
        <taxon>Hypocreomycetidae</taxon>
        <taxon>Glomerellales</taxon>
        <taxon>Plectosphaerellaceae</taxon>
        <taxon>Verticillium</taxon>
    </lineage>
</organism>
<evidence type="ECO:0000256" key="1">
    <source>
        <dbReference type="ARBA" id="ARBA00023002"/>
    </source>
</evidence>
<dbReference type="CDD" id="cd19075">
    <property type="entry name" value="AKR_AKR7A1-5"/>
    <property type="match status" value="1"/>
</dbReference>
<dbReference type="SUPFAM" id="SSF51430">
    <property type="entry name" value="NAD(P)-linked oxidoreductase"/>
    <property type="match status" value="1"/>
</dbReference>
<dbReference type="PANTHER" id="PTHR43364">
    <property type="entry name" value="NADH-SPECIFIC METHYLGLYOXAL REDUCTASE-RELATED"/>
    <property type="match status" value="1"/>
</dbReference>
<evidence type="ECO:0000259" key="2">
    <source>
        <dbReference type="Pfam" id="PF00248"/>
    </source>
</evidence>
<accession>A0A0G4MD08</accession>
<sequence length="323" mass="35608">MTANGIKIVFGGGAFQSGSAADAIEWVKVLEEVGIKTIDTAMIYGQSEEILGQVGAASRFIVDTKLPGGFGPELSTQDHVVKTCNASLGRLQTDVVDVYYIHAPDRRVPIKETLMGLNELHKKGAFKRLGLSNFLSEEIEEVVRVAKENSFIVPSVYQGNYSAAARRIEQEVIPTLRRHNIALYAYSPIAGGFLTKSKDAIIGAKEGRFSQSHPWSNVYSSLYHRPAFLSALDMWDQISQDEGITKAELAYRWAFYHSKLQGDLGDAIVIGARTHDQLKETALAVQNGPLRSAAVDRIDQFWDTIKDEALLDNFEASQQEKGS</sequence>
<dbReference type="PROSITE" id="PS00062">
    <property type="entry name" value="ALDOKETO_REDUCTASE_2"/>
    <property type="match status" value="1"/>
</dbReference>
<dbReference type="Proteomes" id="UP000044602">
    <property type="component" value="Unassembled WGS sequence"/>
</dbReference>